<dbReference type="GO" id="GO:0098687">
    <property type="term" value="C:chromosomal region"/>
    <property type="evidence" value="ECO:0007669"/>
    <property type="project" value="UniProtKB-ARBA"/>
</dbReference>
<proteinExistence type="predicted"/>
<sequence length="213" mass="23789">MRKMFIGGLSHETNDDALRVYFTQWGPVVDAIVIRDPTTKQSRGFGFVTFATIASLEAAMMDRPHVIAGKTVDSKRAIPREQMTPMFPPPFFACEQAPGCKLLLSGLNWDYHRVDTLRIYFEKFGSLDQPFPKRQSTYWRRNPDAPSGGATNAAAPPAPPTLYDQLAAMNLNSRATQYDEDSSYGGTTTEDLQQLSVRSFISLAQIFYTFSIG</sequence>
<protein>
    <recommendedName>
        <fullName evidence="5">RRM domain-containing protein</fullName>
    </recommendedName>
</protein>
<dbReference type="PANTHER" id="PTHR48032:SF6">
    <property type="entry name" value="RNA-BINDING (RRM_RBD_RNP MOTIFS) FAMILY PROTEIN"/>
    <property type="match status" value="1"/>
</dbReference>
<dbReference type="OrthoDB" id="6019873at2759"/>
<dbReference type="Pfam" id="PF00076">
    <property type="entry name" value="RRM_1"/>
    <property type="match status" value="1"/>
</dbReference>
<dbReference type="Proteomes" id="UP000054047">
    <property type="component" value="Unassembled WGS sequence"/>
</dbReference>
<dbReference type="AlphaFoldDB" id="A0A0C2GZS6"/>
<dbReference type="GO" id="GO:0006417">
    <property type="term" value="P:regulation of translation"/>
    <property type="evidence" value="ECO:0007669"/>
    <property type="project" value="TreeGrafter"/>
</dbReference>
<organism evidence="6 7">
    <name type="scientific">Ancylostoma duodenale</name>
    <dbReference type="NCBI Taxonomy" id="51022"/>
    <lineage>
        <taxon>Eukaryota</taxon>
        <taxon>Metazoa</taxon>
        <taxon>Ecdysozoa</taxon>
        <taxon>Nematoda</taxon>
        <taxon>Chromadorea</taxon>
        <taxon>Rhabditida</taxon>
        <taxon>Rhabditina</taxon>
        <taxon>Rhabditomorpha</taxon>
        <taxon>Strongyloidea</taxon>
        <taxon>Ancylostomatidae</taxon>
        <taxon>Ancylostomatinae</taxon>
        <taxon>Ancylostoma</taxon>
    </lineage>
</organism>
<dbReference type="InterPro" id="IPR035979">
    <property type="entry name" value="RBD_domain_sf"/>
</dbReference>
<dbReference type="SUPFAM" id="SSF54928">
    <property type="entry name" value="RNA-binding domain, RBD"/>
    <property type="match status" value="1"/>
</dbReference>
<evidence type="ECO:0000313" key="7">
    <source>
        <dbReference type="Proteomes" id="UP000054047"/>
    </source>
</evidence>
<keyword evidence="7" id="KW-1185">Reference proteome</keyword>
<dbReference type="SMART" id="SM00360">
    <property type="entry name" value="RRM"/>
    <property type="match status" value="1"/>
</dbReference>
<evidence type="ECO:0000313" key="6">
    <source>
        <dbReference type="EMBL" id="KIH66985.1"/>
    </source>
</evidence>
<dbReference type="PROSITE" id="PS50102">
    <property type="entry name" value="RRM"/>
    <property type="match status" value="1"/>
</dbReference>
<dbReference type="InterPro" id="IPR000504">
    <property type="entry name" value="RRM_dom"/>
</dbReference>
<dbReference type="GO" id="GO:0003729">
    <property type="term" value="F:mRNA binding"/>
    <property type="evidence" value="ECO:0007669"/>
    <property type="project" value="TreeGrafter"/>
</dbReference>
<evidence type="ECO:0000256" key="4">
    <source>
        <dbReference type="SAM" id="MobiDB-lite"/>
    </source>
</evidence>
<gene>
    <name evidence="6" type="ORF">ANCDUO_02686</name>
</gene>
<name>A0A0C2GZS6_9BILA</name>
<accession>A0A0C2GZS6</accession>
<reference evidence="6 7" key="1">
    <citation type="submission" date="2013-12" db="EMBL/GenBank/DDBJ databases">
        <title>Draft genome of the parsitic nematode Ancylostoma duodenale.</title>
        <authorList>
            <person name="Mitreva M."/>
        </authorList>
    </citation>
    <scope>NUCLEOTIDE SEQUENCE [LARGE SCALE GENOMIC DNA]</scope>
    <source>
        <strain evidence="6 7">Zhejiang</strain>
    </source>
</reference>
<evidence type="ECO:0000259" key="5">
    <source>
        <dbReference type="PROSITE" id="PS50102"/>
    </source>
</evidence>
<evidence type="ECO:0000256" key="3">
    <source>
        <dbReference type="PROSITE-ProRule" id="PRU00176"/>
    </source>
</evidence>
<dbReference type="Gene3D" id="3.30.70.330">
    <property type="match status" value="1"/>
</dbReference>
<keyword evidence="2 3" id="KW-0694">RNA-binding</keyword>
<dbReference type="EMBL" id="KN726882">
    <property type="protein sequence ID" value="KIH66985.1"/>
    <property type="molecule type" value="Genomic_DNA"/>
</dbReference>
<keyword evidence="1" id="KW-0677">Repeat</keyword>
<dbReference type="InterPro" id="IPR012677">
    <property type="entry name" value="Nucleotide-bd_a/b_plait_sf"/>
</dbReference>
<feature type="domain" description="RRM" evidence="5">
    <location>
        <begin position="2"/>
        <end position="79"/>
    </location>
</feature>
<evidence type="ECO:0000256" key="1">
    <source>
        <dbReference type="ARBA" id="ARBA00022737"/>
    </source>
</evidence>
<feature type="region of interest" description="Disordered" evidence="4">
    <location>
        <begin position="135"/>
        <end position="159"/>
    </location>
</feature>
<dbReference type="PANTHER" id="PTHR48032">
    <property type="entry name" value="RNA-BINDING PROTEIN MUSASHI HOMOLOG RBP6"/>
    <property type="match status" value="1"/>
</dbReference>
<dbReference type="FunFam" id="3.30.70.330:FF:000040">
    <property type="entry name" value="Heterogeneous nuclear ribonucleoprotein A2/B1"/>
    <property type="match status" value="1"/>
</dbReference>
<evidence type="ECO:0000256" key="2">
    <source>
        <dbReference type="ARBA" id="ARBA00022884"/>
    </source>
</evidence>